<dbReference type="EMBL" id="QJKJ01013506">
    <property type="protein sequence ID" value="RDX66297.1"/>
    <property type="molecule type" value="Genomic_DNA"/>
</dbReference>
<evidence type="ECO:0000313" key="2">
    <source>
        <dbReference type="Proteomes" id="UP000257109"/>
    </source>
</evidence>
<evidence type="ECO:0000313" key="1">
    <source>
        <dbReference type="EMBL" id="RDX66297.1"/>
    </source>
</evidence>
<feature type="non-terminal residue" evidence="1">
    <location>
        <position position="1"/>
    </location>
</feature>
<reference evidence="1" key="1">
    <citation type="submission" date="2018-05" db="EMBL/GenBank/DDBJ databases">
        <title>Draft genome of Mucuna pruriens seed.</title>
        <authorList>
            <person name="Nnadi N.E."/>
            <person name="Vos R."/>
            <person name="Hasami M.H."/>
            <person name="Devisetty U.K."/>
            <person name="Aguiy J.C."/>
        </authorList>
    </citation>
    <scope>NUCLEOTIDE SEQUENCE [LARGE SCALE GENOMIC DNA]</scope>
    <source>
        <strain evidence="1">JCA_2017</strain>
    </source>
</reference>
<sequence>MSITLQSQSLLESQPGAKGWEEFNCLKGLKIDRQSLIDCLSRVLVSQVVIDRLPLTGHSAPGNTDYLLWVLVLRAVINRLPLTGLSTQAITDRLPLTGLSAPNNMSHAKPMKTLIVTNLKLGATNSPDVEDASLYKYIFSPLSNQSLPRHRSCTHLINWALLEAPWNKEEESELRFGNEECM</sequence>
<comment type="caution">
    <text evidence="1">The sequence shown here is derived from an EMBL/GenBank/DDBJ whole genome shotgun (WGS) entry which is preliminary data.</text>
</comment>
<gene>
    <name evidence="1" type="ORF">CR513_54951</name>
</gene>
<organism evidence="1 2">
    <name type="scientific">Mucuna pruriens</name>
    <name type="common">Velvet bean</name>
    <name type="synonym">Dolichos pruriens</name>
    <dbReference type="NCBI Taxonomy" id="157652"/>
    <lineage>
        <taxon>Eukaryota</taxon>
        <taxon>Viridiplantae</taxon>
        <taxon>Streptophyta</taxon>
        <taxon>Embryophyta</taxon>
        <taxon>Tracheophyta</taxon>
        <taxon>Spermatophyta</taxon>
        <taxon>Magnoliopsida</taxon>
        <taxon>eudicotyledons</taxon>
        <taxon>Gunneridae</taxon>
        <taxon>Pentapetalae</taxon>
        <taxon>rosids</taxon>
        <taxon>fabids</taxon>
        <taxon>Fabales</taxon>
        <taxon>Fabaceae</taxon>
        <taxon>Papilionoideae</taxon>
        <taxon>50 kb inversion clade</taxon>
        <taxon>NPAAA clade</taxon>
        <taxon>indigoferoid/millettioid clade</taxon>
        <taxon>Phaseoleae</taxon>
        <taxon>Mucuna</taxon>
    </lineage>
</organism>
<accession>A0A371EJT1</accession>
<name>A0A371EJT1_MUCPR</name>
<dbReference type="Proteomes" id="UP000257109">
    <property type="component" value="Unassembled WGS sequence"/>
</dbReference>
<proteinExistence type="predicted"/>
<protein>
    <submittedName>
        <fullName evidence="1">Uncharacterized protein</fullName>
    </submittedName>
</protein>
<keyword evidence="2" id="KW-1185">Reference proteome</keyword>
<dbReference type="AlphaFoldDB" id="A0A371EJT1"/>